<dbReference type="PANTHER" id="PTHR11941:SF169">
    <property type="entry name" value="(7AS)-7A-METHYL-1,5-DIOXO-2,3,5,6,7,7A-HEXAHYDRO-1H-INDENE-CARBOXYL-COA HYDROLASE"/>
    <property type="match status" value="1"/>
</dbReference>
<dbReference type="PANTHER" id="PTHR11941">
    <property type="entry name" value="ENOYL-COA HYDRATASE-RELATED"/>
    <property type="match status" value="1"/>
</dbReference>
<reference evidence="3 4" key="1">
    <citation type="submission" date="2019-04" db="EMBL/GenBank/DDBJ databases">
        <title>Phreatobacter aquaticus sp. nov.</title>
        <authorList>
            <person name="Choi A."/>
        </authorList>
    </citation>
    <scope>NUCLEOTIDE SEQUENCE [LARGE SCALE GENOMIC DNA]</scope>
    <source>
        <strain evidence="3 4">KCTC 52518</strain>
    </source>
</reference>
<dbReference type="EMBL" id="CP039690">
    <property type="protein sequence ID" value="QCI63372.1"/>
    <property type="molecule type" value="Genomic_DNA"/>
</dbReference>
<proteinExistence type="predicted"/>
<dbReference type="Proteomes" id="UP000298781">
    <property type="component" value="Chromosome"/>
</dbReference>
<dbReference type="InterPro" id="IPR029045">
    <property type="entry name" value="ClpP/crotonase-like_dom_sf"/>
</dbReference>
<dbReference type="OrthoDB" id="7848551at2"/>
<dbReference type="KEGG" id="pstg:E8M01_03440"/>
<evidence type="ECO:0000313" key="3">
    <source>
        <dbReference type="EMBL" id="QCI63372.1"/>
    </source>
</evidence>
<name>A0A4D7B563_9HYPH</name>
<dbReference type="GO" id="GO:0016829">
    <property type="term" value="F:lyase activity"/>
    <property type="evidence" value="ECO:0007669"/>
    <property type="project" value="UniProtKB-KW"/>
</dbReference>
<protein>
    <submittedName>
        <fullName evidence="3">Enoyl-CoA hydratase/isomerase family protein</fullName>
    </submittedName>
</protein>
<dbReference type="CDD" id="cd06558">
    <property type="entry name" value="crotonase-like"/>
    <property type="match status" value="1"/>
</dbReference>
<dbReference type="InterPro" id="IPR001753">
    <property type="entry name" value="Enoyl-CoA_hydra/iso"/>
</dbReference>
<dbReference type="Pfam" id="PF00378">
    <property type="entry name" value="ECH_1"/>
    <property type="match status" value="1"/>
</dbReference>
<evidence type="ECO:0000256" key="2">
    <source>
        <dbReference type="ARBA" id="ARBA00023239"/>
    </source>
</evidence>
<gene>
    <name evidence="3" type="ORF">E8M01_03440</name>
</gene>
<organism evidence="3 4">
    <name type="scientific">Phreatobacter stygius</name>
    <dbReference type="NCBI Taxonomy" id="1940610"/>
    <lineage>
        <taxon>Bacteria</taxon>
        <taxon>Pseudomonadati</taxon>
        <taxon>Pseudomonadota</taxon>
        <taxon>Alphaproteobacteria</taxon>
        <taxon>Hyphomicrobiales</taxon>
        <taxon>Phreatobacteraceae</taxon>
        <taxon>Phreatobacter</taxon>
    </lineage>
</organism>
<evidence type="ECO:0000256" key="1">
    <source>
        <dbReference type="ARBA" id="ARBA00023098"/>
    </source>
</evidence>
<sequence length="264" mass="27933">MGDNPVAVTRSGNGRLAHVVFDTGTPANALSIEVMQALHDCAAGLQRDRDVTAIVLGGRADRFSLGFDLKAAGGRLDVGLAERRELISIGPRMCRAWAEIEAFTVAAIEGWCVGGGVALAVSLDLRVVGRGATLYVPEIERGMNMSWGSLPRLVNLVGPAKAKRIAVLAERIDAERAVSWGLADEIADDGQAVAVATSFATRAASLPPVSVRMCKQGIDLYANALAQAASGLDRDQYLLAMTGEDYAEGVASFLDKREAHWTGR</sequence>
<dbReference type="GO" id="GO:0016853">
    <property type="term" value="F:isomerase activity"/>
    <property type="evidence" value="ECO:0007669"/>
    <property type="project" value="UniProtKB-KW"/>
</dbReference>
<dbReference type="SUPFAM" id="SSF52096">
    <property type="entry name" value="ClpP/crotonase"/>
    <property type="match status" value="1"/>
</dbReference>
<dbReference type="AlphaFoldDB" id="A0A4D7B563"/>
<dbReference type="GO" id="GO:0006635">
    <property type="term" value="P:fatty acid beta-oxidation"/>
    <property type="evidence" value="ECO:0007669"/>
    <property type="project" value="TreeGrafter"/>
</dbReference>
<dbReference type="Gene3D" id="3.90.226.10">
    <property type="entry name" value="2-enoyl-CoA Hydratase, Chain A, domain 1"/>
    <property type="match status" value="1"/>
</dbReference>
<dbReference type="RefSeq" id="WP_136958830.1">
    <property type="nucleotide sequence ID" value="NZ_CP039690.1"/>
</dbReference>
<keyword evidence="2" id="KW-0456">Lyase</keyword>
<accession>A0A4D7B563</accession>
<keyword evidence="1" id="KW-0443">Lipid metabolism</keyword>
<keyword evidence="4" id="KW-1185">Reference proteome</keyword>
<evidence type="ECO:0000313" key="4">
    <source>
        <dbReference type="Proteomes" id="UP000298781"/>
    </source>
</evidence>
<keyword evidence="3" id="KW-0413">Isomerase</keyword>